<dbReference type="GO" id="GO:0008270">
    <property type="term" value="F:zinc ion binding"/>
    <property type="evidence" value="ECO:0007669"/>
    <property type="project" value="UniProtKB-KW"/>
</dbReference>
<keyword evidence="1" id="KW-0479">Metal-binding</keyword>
<name>K0RXW3_THAOC</name>
<dbReference type="Gene3D" id="1.25.40.10">
    <property type="entry name" value="Tetratricopeptide repeat domain"/>
    <property type="match status" value="1"/>
</dbReference>
<dbReference type="Pfam" id="PF08238">
    <property type="entry name" value="Sel1"/>
    <property type="match status" value="2"/>
</dbReference>
<dbReference type="PROSITE" id="PS50865">
    <property type="entry name" value="ZF_MYND_2"/>
    <property type="match status" value="1"/>
</dbReference>
<evidence type="ECO:0000256" key="2">
    <source>
        <dbReference type="ARBA" id="ARBA00022771"/>
    </source>
</evidence>
<dbReference type="Gene3D" id="6.10.140.2220">
    <property type="match status" value="1"/>
</dbReference>
<proteinExistence type="predicted"/>
<dbReference type="InterPro" id="IPR011990">
    <property type="entry name" value="TPR-like_helical_dom_sf"/>
</dbReference>
<dbReference type="InterPro" id="IPR052945">
    <property type="entry name" value="Mitotic_Regulator"/>
</dbReference>
<dbReference type="eggNOG" id="ENOG502SC8I">
    <property type="taxonomic scope" value="Eukaryota"/>
</dbReference>
<dbReference type="AlphaFoldDB" id="K0RXW3"/>
<dbReference type="InterPro" id="IPR002893">
    <property type="entry name" value="Znf_MYND"/>
</dbReference>
<dbReference type="PROSITE" id="PS01360">
    <property type="entry name" value="ZF_MYND_1"/>
    <property type="match status" value="1"/>
</dbReference>
<dbReference type="InterPro" id="IPR006597">
    <property type="entry name" value="Sel1-like"/>
</dbReference>
<evidence type="ECO:0000259" key="5">
    <source>
        <dbReference type="PROSITE" id="PS50865"/>
    </source>
</evidence>
<keyword evidence="2 4" id="KW-0863">Zinc-finger</keyword>
<dbReference type="Pfam" id="PF01753">
    <property type="entry name" value="zf-MYND"/>
    <property type="match status" value="1"/>
</dbReference>
<comment type="caution">
    <text evidence="6">The sequence shown here is derived from an EMBL/GenBank/DDBJ whole genome shotgun (WGS) entry which is preliminary data.</text>
</comment>
<accession>K0RXW3</accession>
<evidence type="ECO:0000313" key="7">
    <source>
        <dbReference type="Proteomes" id="UP000266841"/>
    </source>
</evidence>
<dbReference type="OrthoDB" id="432970at2759"/>
<evidence type="ECO:0000313" key="6">
    <source>
        <dbReference type="EMBL" id="EJK57830.1"/>
    </source>
</evidence>
<evidence type="ECO:0000256" key="1">
    <source>
        <dbReference type="ARBA" id="ARBA00022723"/>
    </source>
</evidence>
<sequence length="284" mass="31144">MATSCVPAAAADVCANCGKGSCDAVKLKKCTACQLVKYCSVDCQRAHRKHHKGACKKRAAELEDEQLYGQGHERPEGDFCPICTLPIPFPMDEHSCSMACCMKRICIGCSLAAQKRGMLDCAFCRIPFSDNDADNLAMIKARVQKKDPDAIHFLGQNYFHGQMGVQKDIRKAVELTEEAAELGSIGALFHLGLWYTTEGVGVEVDEAKGIEFCKKAAMQGDADSRHWMISAKLGHDFSVESIKNSFVTGVATKEQYAEALRGYQDAVEETKSHDRDLAMKFQSG</sequence>
<dbReference type="PANTHER" id="PTHR43628">
    <property type="entry name" value="ACTIVATOR OF C KINASE PROTEIN 1-RELATED"/>
    <property type="match status" value="1"/>
</dbReference>
<feature type="domain" description="MYND-type" evidence="5">
    <location>
        <begin position="14"/>
        <end position="55"/>
    </location>
</feature>
<dbReference type="SUPFAM" id="SSF81901">
    <property type="entry name" value="HCP-like"/>
    <property type="match status" value="1"/>
</dbReference>
<dbReference type="SMART" id="SM00671">
    <property type="entry name" value="SEL1"/>
    <property type="match status" value="2"/>
</dbReference>
<reference evidence="6 7" key="1">
    <citation type="journal article" date="2012" name="Genome Biol.">
        <title>Genome and low-iron response of an oceanic diatom adapted to chronic iron limitation.</title>
        <authorList>
            <person name="Lommer M."/>
            <person name="Specht M."/>
            <person name="Roy A.S."/>
            <person name="Kraemer L."/>
            <person name="Andreson R."/>
            <person name="Gutowska M.A."/>
            <person name="Wolf J."/>
            <person name="Bergner S.V."/>
            <person name="Schilhabel M.B."/>
            <person name="Klostermeier U.C."/>
            <person name="Beiko R.G."/>
            <person name="Rosenstiel P."/>
            <person name="Hippler M."/>
            <person name="Laroche J."/>
        </authorList>
    </citation>
    <scope>NUCLEOTIDE SEQUENCE [LARGE SCALE GENOMIC DNA]</scope>
    <source>
        <strain evidence="6 7">CCMP1005</strain>
    </source>
</reference>
<organism evidence="6 7">
    <name type="scientific">Thalassiosira oceanica</name>
    <name type="common">Marine diatom</name>
    <dbReference type="NCBI Taxonomy" id="159749"/>
    <lineage>
        <taxon>Eukaryota</taxon>
        <taxon>Sar</taxon>
        <taxon>Stramenopiles</taxon>
        <taxon>Ochrophyta</taxon>
        <taxon>Bacillariophyta</taxon>
        <taxon>Coscinodiscophyceae</taxon>
        <taxon>Thalassiosirophycidae</taxon>
        <taxon>Thalassiosirales</taxon>
        <taxon>Thalassiosiraceae</taxon>
        <taxon>Thalassiosira</taxon>
    </lineage>
</organism>
<gene>
    <name evidence="6" type="ORF">THAOC_22092</name>
</gene>
<dbReference type="EMBL" id="AGNL01026937">
    <property type="protein sequence ID" value="EJK57830.1"/>
    <property type="molecule type" value="Genomic_DNA"/>
</dbReference>
<dbReference type="SUPFAM" id="SSF144232">
    <property type="entry name" value="HIT/MYND zinc finger-like"/>
    <property type="match status" value="1"/>
</dbReference>
<dbReference type="PANTHER" id="PTHR43628:SF1">
    <property type="entry name" value="CHITIN SYNTHASE REGULATORY FACTOR 2-RELATED"/>
    <property type="match status" value="1"/>
</dbReference>
<keyword evidence="3" id="KW-0862">Zinc</keyword>
<evidence type="ECO:0000256" key="3">
    <source>
        <dbReference type="ARBA" id="ARBA00022833"/>
    </source>
</evidence>
<evidence type="ECO:0000256" key="4">
    <source>
        <dbReference type="PROSITE-ProRule" id="PRU00134"/>
    </source>
</evidence>
<keyword evidence="7" id="KW-1185">Reference proteome</keyword>
<protein>
    <recommendedName>
        <fullName evidence="5">MYND-type domain-containing protein</fullName>
    </recommendedName>
</protein>
<dbReference type="Proteomes" id="UP000266841">
    <property type="component" value="Unassembled WGS sequence"/>
</dbReference>